<dbReference type="InterPro" id="IPR027417">
    <property type="entry name" value="P-loop_NTPase"/>
</dbReference>
<dbReference type="Gene3D" id="3.40.50.300">
    <property type="entry name" value="P-loop containing nucleotide triphosphate hydrolases"/>
    <property type="match status" value="1"/>
</dbReference>
<evidence type="ECO:0000256" key="1">
    <source>
        <dbReference type="ARBA" id="ARBA00022741"/>
    </source>
</evidence>
<dbReference type="InterPro" id="IPR050625">
    <property type="entry name" value="ParA/MinD_ATPase"/>
</dbReference>
<dbReference type="Proteomes" id="UP000765160">
    <property type="component" value="Unassembled WGS sequence"/>
</dbReference>
<keyword evidence="4" id="KW-1185">Reference proteome</keyword>
<proteinExistence type="predicted"/>
<keyword evidence="2" id="KW-0067">ATP-binding</keyword>
<keyword evidence="1" id="KW-0547">Nucleotide-binding</keyword>
<dbReference type="PANTHER" id="PTHR43384:SF6">
    <property type="entry name" value="SEPTUM SITE-DETERMINING PROTEIN MIND HOMOLOG, CHLOROPLASTIC"/>
    <property type="match status" value="1"/>
</dbReference>
<evidence type="ECO:0000313" key="3">
    <source>
        <dbReference type="EMBL" id="NKE46212.1"/>
    </source>
</evidence>
<dbReference type="EMBL" id="JAAVTX010000004">
    <property type="protein sequence ID" value="NKE46212.1"/>
    <property type="molecule type" value="Genomic_DNA"/>
</dbReference>
<evidence type="ECO:0000313" key="4">
    <source>
        <dbReference type="Proteomes" id="UP000765160"/>
    </source>
</evidence>
<evidence type="ECO:0000256" key="2">
    <source>
        <dbReference type="ARBA" id="ARBA00022840"/>
    </source>
</evidence>
<gene>
    <name evidence="3" type="ORF">HB662_15610</name>
</gene>
<comment type="caution">
    <text evidence="3">The sequence shown here is derived from an EMBL/GenBank/DDBJ whole genome shotgun (WGS) entry which is preliminary data.</text>
</comment>
<accession>A0ABX1F1J4</accession>
<dbReference type="SUPFAM" id="SSF52540">
    <property type="entry name" value="P-loop containing nucleoside triphosphate hydrolases"/>
    <property type="match status" value="1"/>
</dbReference>
<sequence>MRADPPREAADHARGGGAGRGERAPFLAFVQDEASEAAIRGGLAAFGGGLAVRRGGIATAIKALEREATPRVLLVDIAGIDDPMEQLEALAGICTPDLRMLVLGDNTEIGFYRQLTRDLGVAEYVHKPLTRDSAERLFGPFLKGGEAETEAARRGGQVVAVCGARGGVGTTTVAVNLALQLADVSRGHVALLDLNLRGGTTGLMFGVRPAPGLRVALEDPERVDGLFLERCAMPIGERLKLIAAEEPMDAVPLPTIEGVAGLLGLLRQRFNHVVVDLPMPPGPAERAVLAASRLMLLVMGPDLAGIRNAIAARKLAGGGAARMMTVLNREGLPGGLKRKHILEGLGATPEVTIPDLPKLLPRAANLGKPALNTVLRRALAPVTEEIAAVHAGKVRGSLMARLFGGSA</sequence>
<reference evidence="3 4" key="1">
    <citation type="submission" date="2020-03" db="EMBL/GenBank/DDBJ databases">
        <title>Roseomonas selenitidurans sp. nov. isolated from soil.</title>
        <authorList>
            <person name="Liu H."/>
        </authorList>
    </citation>
    <scope>NUCLEOTIDE SEQUENCE [LARGE SCALE GENOMIC DNA]</scope>
    <source>
        <strain evidence="3 4">JCM 15073</strain>
    </source>
</reference>
<dbReference type="Pfam" id="PF10609">
    <property type="entry name" value="ParA"/>
    <property type="match status" value="1"/>
</dbReference>
<dbReference type="PANTHER" id="PTHR43384">
    <property type="entry name" value="SEPTUM SITE-DETERMINING PROTEIN MIND HOMOLOG, CHLOROPLASTIC-RELATED"/>
    <property type="match status" value="1"/>
</dbReference>
<dbReference type="Gene3D" id="3.40.50.2300">
    <property type="match status" value="1"/>
</dbReference>
<dbReference type="InterPro" id="IPR033756">
    <property type="entry name" value="YlxH/NBP35"/>
</dbReference>
<name>A0ABX1F1J4_9PROT</name>
<protein>
    <submittedName>
        <fullName evidence="3">P-loop NTPase</fullName>
    </submittedName>
</protein>
<organism evidence="3 4">
    <name type="scientific">Falsiroseomonas frigidaquae</name>
    <dbReference type="NCBI Taxonomy" id="487318"/>
    <lineage>
        <taxon>Bacteria</taxon>
        <taxon>Pseudomonadati</taxon>
        <taxon>Pseudomonadota</taxon>
        <taxon>Alphaproteobacteria</taxon>
        <taxon>Acetobacterales</taxon>
        <taxon>Roseomonadaceae</taxon>
        <taxon>Falsiroseomonas</taxon>
    </lineage>
</organism>
<dbReference type="RefSeq" id="WP_168050716.1">
    <property type="nucleotide sequence ID" value="NZ_JAATJR010000004.1"/>
</dbReference>